<keyword evidence="2 6" id="KW-0378">Hydrolase</keyword>
<dbReference type="AlphaFoldDB" id="A0A6I5N075"/>
<name>A0A6I5N075_9BIFI</name>
<comment type="caution">
    <text evidence="6">The sequence shown here is derived from an EMBL/GenBank/DDBJ whole genome shotgun (WGS) entry which is preliminary data.</text>
</comment>
<dbReference type="GO" id="GO:0008422">
    <property type="term" value="F:beta-glucosidase activity"/>
    <property type="evidence" value="ECO:0007669"/>
    <property type="project" value="TreeGrafter"/>
</dbReference>
<evidence type="ECO:0000256" key="5">
    <source>
        <dbReference type="SAM" id="MobiDB-lite"/>
    </source>
</evidence>
<dbReference type="PANTHER" id="PTHR10353">
    <property type="entry name" value="GLYCOSYL HYDROLASE"/>
    <property type="match status" value="1"/>
</dbReference>
<reference evidence="6 7" key="1">
    <citation type="submission" date="2019-09" db="EMBL/GenBank/DDBJ databases">
        <title>Phylogenetic characterization of a novel taxon of the genus Bifidobacterium: Bifidobacterium choloepi sp. nov.</title>
        <authorList>
            <person name="Modesto M."/>
            <person name="Satti M."/>
        </authorList>
    </citation>
    <scope>NUCLEOTIDE SEQUENCE [LARGE SCALE GENOMIC DNA]</scope>
    <source>
        <strain evidence="6 7">BRDM6</strain>
    </source>
</reference>
<dbReference type="InterPro" id="IPR001360">
    <property type="entry name" value="Glyco_hydro_1"/>
</dbReference>
<proteinExistence type="inferred from homology"/>
<feature type="region of interest" description="Disordered" evidence="5">
    <location>
        <begin position="1"/>
        <end position="48"/>
    </location>
</feature>
<protein>
    <submittedName>
        <fullName evidence="6">Family 1 glycosylhydrolase</fullName>
    </submittedName>
</protein>
<dbReference type="Proteomes" id="UP000469292">
    <property type="component" value="Unassembled WGS sequence"/>
</dbReference>
<dbReference type="PANTHER" id="PTHR10353:SF36">
    <property type="entry name" value="LP05116P"/>
    <property type="match status" value="1"/>
</dbReference>
<dbReference type="GO" id="GO:0005829">
    <property type="term" value="C:cytosol"/>
    <property type="evidence" value="ECO:0007669"/>
    <property type="project" value="TreeGrafter"/>
</dbReference>
<feature type="compositionally biased region" description="Acidic residues" evidence="5">
    <location>
        <begin position="1"/>
        <end position="12"/>
    </location>
</feature>
<dbReference type="Gene3D" id="3.20.20.80">
    <property type="entry name" value="Glycosidases"/>
    <property type="match status" value="1"/>
</dbReference>
<evidence type="ECO:0000256" key="3">
    <source>
        <dbReference type="ARBA" id="ARBA00023295"/>
    </source>
</evidence>
<accession>A0A6I5N075</accession>
<dbReference type="EMBL" id="VYSG01000001">
    <property type="protein sequence ID" value="NEG69896.1"/>
    <property type="molecule type" value="Genomic_DNA"/>
</dbReference>
<dbReference type="Pfam" id="PF00232">
    <property type="entry name" value="Glyco_hydro_1"/>
    <property type="match status" value="1"/>
</dbReference>
<comment type="similarity">
    <text evidence="1 4">Belongs to the glycosyl hydrolase 1 family.</text>
</comment>
<evidence type="ECO:0000256" key="1">
    <source>
        <dbReference type="ARBA" id="ARBA00010838"/>
    </source>
</evidence>
<evidence type="ECO:0000313" key="6">
    <source>
        <dbReference type="EMBL" id="NEG69896.1"/>
    </source>
</evidence>
<gene>
    <name evidence="6" type="ORF">F6S87_04640</name>
</gene>
<organism evidence="6 7">
    <name type="scientific">Bifidobacterium choloepi</name>
    <dbReference type="NCBI Taxonomy" id="2614131"/>
    <lineage>
        <taxon>Bacteria</taxon>
        <taxon>Bacillati</taxon>
        <taxon>Actinomycetota</taxon>
        <taxon>Actinomycetes</taxon>
        <taxon>Bifidobacteriales</taxon>
        <taxon>Bifidobacteriaceae</taxon>
        <taxon>Bifidobacterium</taxon>
    </lineage>
</organism>
<dbReference type="InterPro" id="IPR017853">
    <property type="entry name" value="GH"/>
</dbReference>
<keyword evidence="7" id="KW-1185">Reference proteome</keyword>
<evidence type="ECO:0000256" key="2">
    <source>
        <dbReference type="ARBA" id="ARBA00022801"/>
    </source>
</evidence>
<evidence type="ECO:0000313" key="7">
    <source>
        <dbReference type="Proteomes" id="UP000469292"/>
    </source>
</evidence>
<evidence type="ECO:0000256" key="4">
    <source>
        <dbReference type="RuleBase" id="RU003690"/>
    </source>
</evidence>
<feature type="compositionally biased region" description="Low complexity" evidence="5">
    <location>
        <begin position="22"/>
        <end position="46"/>
    </location>
</feature>
<dbReference type="GO" id="GO:0016052">
    <property type="term" value="P:carbohydrate catabolic process"/>
    <property type="evidence" value="ECO:0007669"/>
    <property type="project" value="TreeGrafter"/>
</dbReference>
<keyword evidence="3" id="KW-0326">Glycosidase</keyword>
<sequence length="129" mass="14470">MACADEVVEEPAESSLLNDSSAATDTETTAATGNATAATDTDTEPATVKRVHDADRIDYLTHHLAAVEHAIDDGADVRGYFAWSLMDNFEWAQGYCKRFGLTYVDYPTEERIPKDSYRWYRDFIAAHRQ</sequence>
<dbReference type="SUPFAM" id="SSF51445">
    <property type="entry name" value="(Trans)glycosidases"/>
    <property type="match status" value="1"/>
</dbReference>
<dbReference type="PRINTS" id="PR00131">
    <property type="entry name" value="GLHYDRLASE1"/>
</dbReference>